<sequence length="187" mass="20904">MTLSSSRPTTPRTWSPTVKSVLFMSGQVNGQYIIKGLSSRFMRIMEKWAGVFCFTTDWNSKSHRNVCTYITFDVRDRVLSIRLDMRVDAGSDPKKQCIRSDSREKGKKFKASPTFDAIQCRVRITRKTIKPTEGVDVAPRSTAARVIALLAGLSRGVQRWLKSGDSGFSFHLLVLLGGLEEIVATLA</sequence>
<protein>
    <submittedName>
        <fullName evidence="1">Uncharacterized protein</fullName>
    </submittedName>
</protein>
<name>A0AAP0PVR6_9MAGN</name>
<reference evidence="1 2" key="1">
    <citation type="submission" date="2024-01" db="EMBL/GenBank/DDBJ databases">
        <title>Genome assemblies of Stephania.</title>
        <authorList>
            <person name="Yang L."/>
        </authorList>
    </citation>
    <scope>NUCLEOTIDE SEQUENCE [LARGE SCALE GENOMIC DNA]</scope>
    <source>
        <strain evidence="1">JXDWG</strain>
        <tissue evidence="1">Leaf</tissue>
    </source>
</reference>
<dbReference type="Proteomes" id="UP001419268">
    <property type="component" value="Unassembled WGS sequence"/>
</dbReference>
<organism evidence="1 2">
    <name type="scientific">Stephania cephalantha</name>
    <dbReference type="NCBI Taxonomy" id="152367"/>
    <lineage>
        <taxon>Eukaryota</taxon>
        <taxon>Viridiplantae</taxon>
        <taxon>Streptophyta</taxon>
        <taxon>Embryophyta</taxon>
        <taxon>Tracheophyta</taxon>
        <taxon>Spermatophyta</taxon>
        <taxon>Magnoliopsida</taxon>
        <taxon>Ranunculales</taxon>
        <taxon>Menispermaceae</taxon>
        <taxon>Menispermoideae</taxon>
        <taxon>Cissampelideae</taxon>
        <taxon>Stephania</taxon>
    </lineage>
</organism>
<evidence type="ECO:0000313" key="2">
    <source>
        <dbReference type="Proteomes" id="UP001419268"/>
    </source>
</evidence>
<dbReference type="AlphaFoldDB" id="A0AAP0PVR6"/>
<dbReference type="EMBL" id="JBBNAG010000002">
    <property type="protein sequence ID" value="KAK9158228.1"/>
    <property type="molecule type" value="Genomic_DNA"/>
</dbReference>
<evidence type="ECO:0000313" key="1">
    <source>
        <dbReference type="EMBL" id="KAK9158228.1"/>
    </source>
</evidence>
<gene>
    <name evidence="1" type="ORF">Scep_004802</name>
</gene>
<proteinExistence type="predicted"/>
<keyword evidence="2" id="KW-1185">Reference proteome</keyword>
<comment type="caution">
    <text evidence="1">The sequence shown here is derived from an EMBL/GenBank/DDBJ whole genome shotgun (WGS) entry which is preliminary data.</text>
</comment>
<accession>A0AAP0PVR6</accession>